<keyword evidence="2" id="KW-1185">Reference proteome</keyword>
<evidence type="ECO:0000313" key="1">
    <source>
        <dbReference type="EMBL" id="KRY23706.1"/>
    </source>
</evidence>
<name>A0A0V1AGN5_9BILA</name>
<evidence type="ECO:0000313" key="2">
    <source>
        <dbReference type="Proteomes" id="UP000054783"/>
    </source>
</evidence>
<gene>
    <name evidence="1" type="ORF">T12_5356</name>
</gene>
<accession>A0A0V1AGN5</accession>
<protein>
    <submittedName>
        <fullName evidence="1">Uncharacterized protein</fullName>
    </submittedName>
</protein>
<comment type="caution">
    <text evidence="1">The sequence shown here is derived from an EMBL/GenBank/DDBJ whole genome shotgun (WGS) entry which is preliminary data.</text>
</comment>
<sequence>MIRIPAYRLVLPNAKLLSSLLLFAGMRICTIDVKLFDISGAGQRLTGAYVTSLPFTQLGTSTNKYSKNLEQTETKMDKLGRWLLGANSNQMKEHRKKYFLSR</sequence>
<proteinExistence type="predicted"/>
<dbReference type="AlphaFoldDB" id="A0A0V1AGN5"/>
<dbReference type="EMBL" id="JYDQ01000002">
    <property type="protein sequence ID" value="KRY23706.1"/>
    <property type="molecule type" value="Genomic_DNA"/>
</dbReference>
<organism evidence="1 2">
    <name type="scientific">Trichinella patagoniensis</name>
    <dbReference type="NCBI Taxonomy" id="990121"/>
    <lineage>
        <taxon>Eukaryota</taxon>
        <taxon>Metazoa</taxon>
        <taxon>Ecdysozoa</taxon>
        <taxon>Nematoda</taxon>
        <taxon>Enoplea</taxon>
        <taxon>Dorylaimia</taxon>
        <taxon>Trichinellida</taxon>
        <taxon>Trichinellidae</taxon>
        <taxon>Trichinella</taxon>
    </lineage>
</organism>
<reference evidence="1 2" key="1">
    <citation type="submission" date="2015-01" db="EMBL/GenBank/DDBJ databases">
        <title>Evolution of Trichinella species and genotypes.</title>
        <authorList>
            <person name="Korhonen P.K."/>
            <person name="Edoardo P."/>
            <person name="Giuseppe L.R."/>
            <person name="Gasser R.B."/>
        </authorList>
    </citation>
    <scope>NUCLEOTIDE SEQUENCE [LARGE SCALE GENOMIC DNA]</scope>
    <source>
        <strain evidence="1">ISS2496</strain>
    </source>
</reference>
<dbReference type="Proteomes" id="UP000054783">
    <property type="component" value="Unassembled WGS sequence"/>
</dbReference>